<dbReference type="GO" id="GO:0004553">
    <property type="term" value="F:hydrolase activity, hydrolyzing O-glycosyl compounds"/>
    <property type="evidence" value="ECO:0007669"/>
    <property type="project" value="InterPro"/>
</dbReference>
<dbReference type="Pfam" id="PF01055">
    <property type="entry name" value="Glyco_hydro_31_2nd"/>
    <property type="match status" value="1"/>
</dbReference>
<dbReference type="SUPFAM" id="SSF74650">
    <property type="entry name" value="Galactose mutarotase-like"/>
    <property type="match status" value="1"/>
</dbReference>
<feature type="domain" description="Glycoside hydrolase family 31 N-terminal" evidence="7">
    <location>
        <begin position="78"/>
        <end position="152"/>
    </location>
</feature>
<dbReference type="Pfam" id="PF17137">
    <property type="entry name" value="DUF5110"/>
    <property type="match status" value="1"/>
</dbReference>
<feature type="domain" description="Glycoside hydrolase family 31 TIM barrel" evidence="6">
    <location>
        <begin position="193"/>
        <end position="521"/>
    </location>
</feature>
<keyword evidence="3 4" id="KW-0326">Glycosidase</keyword>
<evidence type="ECO:0000256" key="1">
    <source>
        <dbReference type="ARBA" id="ARBA00007806"/>
    </source>
</evidence>
<dbReference type="Gene3D" id="3.20.20.80">
    <property type="entry name" value="Glycosidases"/>
    <property type="match status" value="1"/>
</dbReference>
<dbReference type="CDD" id="cd14752">
    <property type="entry name" value="GH31_N"/>
    <property type="match status" value="1"/>
</dbReference>
<evidence type="ECO:0000313" key="11">
    <source>
        <dbReference type="Proteomes" id="UP000001601"/>
    </source>
</evidence>
<dbReference type="Proteomes" id="UP000001601">
    <property type="component" value="Unassembled WGS sequence"/>
</dbReference>
<evidence type="ECO:0000313" key="10">
    <source>
        <dbReference type="EMBL" id="EAQ51290.1"/>
    </source>
</evidence>
<feature type="signal peptide" evidence="5">
    <location>
        <begin position="1"/>
        <end position="21"/>
    </location>
</feature>
<dbReference type="Gene3D" id="2.60.40.1760">
    <property type="entry name" value="glycosyl hydrolase (family 31)"/>
    <property type="match status" value="1"/>
</dbReference>
<keyword evidence="11" id="KW-1185">Reference proteome</keyword>
<evidence type="ECO:0000256" key="5">
    <source>
        <dbReference type="SAM" id="SignalP"/>
    </source>
</evidence>
<proteinExistence type="inferred from homology"/>
<dbReference type="GO" id="GO:0030246">
    <property type="term" value="F:carbohydrate binding"/>
    <property type="evidence" value="ECO:0007669"/>
    <property type="project" value="InterPro"/>
</dbReference>
<dbReference type="InterPro" id="IPR025887">
    <property type="entry name" value="Glyco_hydro_31_N_dom"/>
</dbReference>
<evidence type="ECO:0000259" key="8">
    <source>
        <dbReference type="Pfam" id="PF17137"/>
    </source>
</evidence>
<dbReference type="InterPro" id="IPR017853">
    <property type="entry name" value="GH"/>
</dbReference>
<keyword evidence="2 4" id="KW-0378">Hydrolase</keyword>
<dbReference type="GO" id="GO:0005975">
    <property type="term" value="P:carbohydrate metabolic process"/>
    <property type="evidence" value="ECO:0007669"/>
    <property type="project" value="InterPro"/>
</dbReference>
<dbReference type="RefSeq" id="WP_009781769.1">
    <property type="nucleotide sequence ID" value="NZ_CH672395.1"/>
</dbReference>
<feature type="chain" id="PRO_5002662825" evidence="5">
    <location>
        <begin position="22"/>
        <end position="703"/>
    </location>
</feature>
<dbReference type="HOGENOM" id="CLU_000631_7_2_10"/>
<dbReference type="STRING" id="398720.MED217_17145"/>
<dbReference type="AlphaFoldDB" id="A3XHF4"/>
<dbReference type="EMBL" id="AANC01000001">
    <property type="protein sequence ID" value="EAQ51290.1"/>
    <property type="molecule type" value="Genomic_DNA"/>
</dbReference>
<dbReference type="SUPFAM" id="SSF51445">
    <property type="entry name" value="(Trans)glycosidases"/>
    <property type="match status" value="1"/>
</dbReference>
<feature type="domain" description="Glycosyl hydrolase family 31 C-terminal" evidence="9">
    <location>
        <begin position="529"/>
        <end position="599"/>
    </location>
</feature>
<organism evidence="10 11">
    <name type="scientific">Leeuwenhoekiella blandensis (strain CECT 7118 / CCUG 51940 / KCTC 22103 / MED217)</name>
    <name type="common">Flavobacterium sp. (strain MED217)</name>
    <dbReference type="NCBI Taxonomy" id="398720"/>
    <lineage>
        <taxon>Bacteria</taxon>
        <taxon>Pseudomonadati</taxon>
        <taxon>Bacteroidota</taxon>
        <taxon>Flavobacteriia</taxon>
        <taxon>Flavobacteriales</taxon>
        <taxon>Flavobacteriaceae</taxon>
        <taxon>Leeuwenhoekiella</taxon>
    </lineage>
</organism>
<feature type="domain" description="DUF5110" evidence="8">
    <location>
        <begin position="616"/>
        <end position="684"/>
    </location>
</feature>
<dbReference type="SUPFAM" id="SSF51011">
    <property type="entry name" value="Glycosyl hydrolase domain"/>
    <property type="match status" value="1"/>
</dbReference>
<gene>
    <name evidence="10" type="ORF">MED217_17145</name>
</gene>
<dbReference type="InterPro" id="IPR033403">
    <property type="entry name" value="DUF5110"/>
</dbReference>
<sequence length="703" mass="79212">MRKNSMLFLALLFVSFQLAVAQTSSLVQPDVAIFYPKDFKAYKTLPSLAVTQDVSQEKPLPANWAVKPQFLQIEGKNAVQFTFPEHVDLYGTGEVLGDLRRNGTDVTLWNTDNYEYGKFEGKQLYQAHPWVLGVRKDGSSFGILADHSWRQQIVLDDKVTFISEGPSFRVLLIEKDSPQEVMKALGELTGTMAMPPLWALGYQQSRYSYYPDTSVKELADEFRARKIPADVIWMDIDYMDGFRVFTFDPEGFPDPKGLNDYLHDKDFKSVYMIDPGVKQDSLYSVYQQGTAGDHWVQTAGGKEFNGEVWPGQVAFPDYTQPRTQKWWASLYTDFMNLGIDGVWNDMNEPAVFDGPGGSMPDSNLHRGGGDLPMDKHLRYHNVYGLLMVRSSREGIMAVNPEKRPFVLSRANFLGGQRYAATWTGDNSATWDNLKMSIPMSINLSLSGQPFNGPDIGGFTKSPSPEVFANWIALGAYYPFSRNHTSNETEAQEPWAFGEEIEQVSRTAINRRYRLMPYLYTLFQEASQTGMPIMRPTFFADITDTSLRGEQQSFLLGEDLLITPQWAEDLKMPQGDWQEISLEENTDKYQASVKLRDGAIIPVGPVIQSTVDYSTSELTLFVNLDAEGKASGSLYDDAGEGYGYQSGDYAMLNFEANTVDGEVEVHIEQTEGSRTMNRKFKIALVQDGAVTYSEWQSGDTIRLN</sequence>
<dbReference type="CDD" id="cd06604">
    <property type="entry name" value="GH31_glucosidase_II_MalA"/>
    <property type="match status" value="1"/>
</dbReference>
<evidence type="ECO:0000259" key="7">
    <source>
        <dbReference type="Pfam" id="PF13802"/>
    </source>
</evidence>
<dbReference type="PANTHER" id="PTHR22762:SF120">
    <property type="entry name" value="HETEROGLYCAN GLUCOSIDASE 1"/>
    <property type="match status" value="1"/>
</dbReference>
<dbReference type="OrthoDB" id="176168at2"/>
<dbReference type="InterPro" id="IPR000322">
    <property type="entry name" value="Glyco_hydro_31_TIM"/>
</dbReference>
<dbReference type="Pfam" id="PF13802">
    <property type="entry name" value="Gal_mutarotas_2"/>
    <property type="match status" value="1"/>
</dbReference>
<protein>
    <submittedName>
        <fullName evidence="10">Alpha-glucosidase II</fullName>
    </submittedName>
</protein>
<dbReference type="InterPro" id="IPR013780">
    <property type="entry name" value="Glyco_hydro_b"/>
</dbReference>
<dbReference type="Pfam" id="PF21365">
    <property type="entry name" value="Glyco_hydro_31_3rd"/>
    <property type="match status" value="1"/>
</dbReference>
<accession>A3XHF4</accession>
<dbReference type="PROSITE" id="PS00129">
    <property type="entry name" value="GLYCOSYL_HYDROL_F31_1"/>
    <property type="match status" value="1"/>
</dbReference>
<dbReference type="InterPro" id="IPR011013">
    <property type="entry name" value="Gal_mutarotase_sf_dom"/>
</dbReference>
<comment type="similarity">
    <text evidence="1 4">Belongs to the glycosyl hydrolase 31 family.</text>
</comment>
<comment type="caution">
    <text evidence="10">The sequence shown here is derived from an EMBL/GenBank/DDBJ whole genome shotgun (WGS) entry which is preliminary data.</text>
</comment>
<evidence type="ECO:0000256" key="3">
    <source>
        <dbReference type="ARBA" id="ARBA00023295"/>
    </source>
</evidence>
<dbReference type="eggNOG" id="COG1501">
    <property type="taxonomic scope" value="Bacteria"/>
</dbReference>
<evidence type="ECO:0000259" key="9">
    <source>
        <dbReference type="Pfam" id="PF21365"/>
    </source>
</evidence>
<name>A3XHF4_LEEBM</name>
<dbReference type="Gene3D" id="2.60.40.1180">
    <property type="entry name" value="Golgi alpha-mannosidase II"/>
    <property type="match status" value="2"/>
</dbReference>
<dbReference type="InterPro" id="IPR048395">
    <property type="entry name" value="Glyco_hydro_31_C"/>
</dbReference>
<dbReference type="InterPro" id="IPR030458">
    <property type="entry name" value="Glyco_hydro_31_AS"/>
</dbReference>
<reference evidence="10 11" key="1">
    <citation type="journal article" date="2007" name="Nature">
        <title>Light stimulates growth of proteorhodopsin-containing marine Flavobacteria.</title>
        <authorList>
            <person name="Gomez-Consarnau L."/>
            <person name="Gonzalez J.M."/>
            <person name="Coll-Llado M."/>
            <person name="Gourdon P."/>
            <person name="Pascher T."/>
            <person name="Neutze R."/>
            <person name="Pedros-Alio C."/>
            <person name="Pinhassi J."/>
        </authorList>
    </citation>
    <scope>NUCLEOTIDE SEQUENCE [LARGE SCALE GENOMIC DNA]</scope>
    <source>
        <strain evidence="10 11">MED217</strain>
    </source>
</reference>
<evidence type="ECO:0000256" key="2">
    <source>
        <dbReference type="ARBA" id="ARBA00022801"/>
    </source>
</evidence>
<keyword evidence="5" id="KW-0732">Signal</keyword>
<evidence type="ECO:0000259" key="6">
    <source>
        <dbReference type="Pfam" id="PF01055"/>
    </source>
</evidence>
<evidence type="ECO:0000256" key="4">
    <source>
        <dbReference type="RuleBase" id="RU361185"/>
    </source>
</evidence>
<dbReference type="PANTHER" id="PTHR22762">
    <property type="entry name" value="ALPHA-GLUCOSIDASE"/>
    <property type="match status" value="1"/>
</dbReference>